<keyword evidence="3" id="KW-1185">Reference proteome</keyword>
<feature type="region of interest" description="Disordered" evidence="1">
    <location>
        <begin position="1"/>
        <end position="28"/>
    </location>
</feature>
<evidence type="ECO:0000256" key="1">
    <source>
        <dbReference type="SAM" id="MobiDB-lite"/>
    </source>
</evidence>
<gene>
    <name evidence="2" type="ORF">NE857_08130</name>
</gene>
<dbReference type="RefSeq" id="WP_254420426.1">
    <property type="nucleotide sequence ID" value="NZ_BAAAJB010000004.1"/>
</dbReference>
<dbReference type="EMBL" id="CP099837">
    <property type="protein sequence ID" value="USY21562.1"/>
    <property type="molecule type" value="Genomic_DNA"/>
</dbReference>
<evidence type="ECO:0000313" key="3">
    <source>
        <dbReference type="Proteomes" id="UP001055940"/>
    </source>
</evidence>
<proteinExistence type="predicted"/>
<name>A0ABY5DC10_9ACTN</name>
<reference evidence="2" key="1">
    <citation type="submission" date="2022-06" db="EMBL/GenBank/DDBJ databases">
        <authorList>
            <person name="Ping M."/>
        </authorList>
    </citation>
    <scope>NUCLEOTIDE SEQUENCE</scope>
    <source>
        <strain evidence="2">JCM11759T</strain>
    </source>
</reference>
<sequence length="92" mass="9336">MRPAYRRPPPDSRPPPGPPRPAASVRPGQAFHEDAKARLALALPHPLVPGEGGQPVHGGKGVAMVAAGVVLAKGRAGRGTGLADVSEPVRSS</sequence>
<feature type="compositionally biased region" description="Pro residues" evidence="1">
    <location>
        <begin position="11"/>
        <end position="21"/>
    </location>
</feature>
<dbReference type="Proteomes" id="UP001055940">
    <property type="component" value="Chromosome"/>
</dbReference>
<accession>A0ABY5DC10</accession>
<organism evidence="2 3">
    <name type="scientific">Nocardiopsis exhalans</name>
    <dbReference type="NCBI Taxonomy" id="163604"/>
    <lineage>
        <taxon>Bacteria</taxon>
        <taxon>Bacillati</taxon>
        <taxon>Actinomycetota</taxon>
        <taxon>Actinomycetes</taxon>
        <taxon>Streptosporangiales</taxon>
        <taxon>Nocardiopsidaceae</taxon>
        <taxon>Nocardiopsis</taxon>
    </lineage>
</organism>
<protein>
    <submittedName>
        <fullName evidence="2">Uncharacterized protein</fullName>
    </submittedName>
</protein>
<evidence type="ECO:0000313" key="2">
    <source>
        <dbReference type="EMBL" id="USY21562.1"/>
    </source>
</evidence>